<keyword evidence="4" id="KW-1185">Reference proteome</keyword>
<name>A0A4Y2N058_ARAVE</name>
<dbReference type="EMBL" id="BGPR01008205">
    <property type="protein sequence ID" value="GBN32232.1"/>
    <property type="molecule type" value="Genomic_DNA"/>
</dbReference>
<dbReference type="AlphaFoldDB" id="A0A4Y2N058"/>
<gene>
    <name evidence="3" type="primary">Rab20</name>
    <name evidence="3" type="ORF">AVEN_47985_1</name>
</gene>
<dbReference type="PANTHER" id="PTHR24073">
    <property type="entry name" value="DRAB5-RELATED"/>
    <property type="match status" value="1"/>
</dbReference>
<sequence length="289" mass="32326">MLEESCIFKAGCRGGLVASLRLPDRRAPGSKLDSTEDPSCILARSTSNRTQWVKPPPADVVRKFGEEGTCSGVVLVICVRSKIVREAKVVMVGDASVGKTSLMTRYMEREYIECTSTIGAAFVIKTWGIHDIAIWDTAGEEKYAGMTTFYYRNASAAILTFDMFDRISFYNLSYRYIPILNDVASAQLKVIVANKTDLLGTRHRQVTREEGMELARASNPHLGIDDPNLPYFETSAKTGTNVDEMFEYVFRFFYPNPDEDSAHSSDENLEGSIKLENVPRAQSNFHCCH</sequence>
<proteinExistence type="predicted"/>
<dbReference type="PROSITE" id="PS51421">
    <property type="entry name" value="RAS"/>
    <property type="match status" value="1"/>
</dbReference>
<evidence type="ECO:0000256" key="1">
    <source>
        <dbReference type="ARBA" id="ARBA00022741"/>
    </source>
</evidence>
<dbReference type="NCBIfam" id="TIGR00231">
    <property type="entry name" value="small_GTP"/>
    <property type="match status" value="1"/>
</dbReference>
<protein>
    <submittedName>
        <fullName evidence="3">Ras-related protein Rab-20</fullName>
    </submittedName>
</protein>
<dbReference type="Pfam" id="PF00071">
    <property type="entry name" value="Ras"/>
    <property type="match status" value="1"/>
</dbReference>
<dbReference type="SMART" id="SM00174">
    <property type="entry name" value="RHO"/>
    <property type="match status" value="1"/>
</dbReference>
<dbReference type="GO" id="GO:0005525">
    <property type="term" value="F:GTP binding"/>
    <property type="evidence" value="ECO:0007669"/>
    <property type="project" value="UniProtKB-KW"/>
</dbReference>
<dbReference type="SUPFAM" id="SSF52540">
    <property type="entry name" value="P-loop containing nucleoside triphosphate hydrolases"/>
    <property type="match status" value="1"/>
</dbReference>
<dbReference type="InterPro" id="IPR001806">
    <property type="entry name" value="Small_GTPase"/>
</dbReference>
<dbReference type="PRINTS" id="PR00449">
    <property type="entry name" value="RASTRNSFRMNG"/>
</dbReference>
<dbReference type="Gene3D" id="3.40.50.300">
    <property type="entry name" value="P-loop containing nucleotide triphosphate hydrolases"/>
    <property type="match status" value="1"/>
</dbReference>
<dbReference type="FunFam" id="3.40.50.300:FF:001447">
    <property type="entry name" value="Ras-related protein Rab-1B"/>
    <property type="match status" value="1"/>
</dbReference>
<accession>A0A4Y2N058</accession>
<dbReference type="OrthoDB" id="25896at2759"/>
<dbReference type="SMART" id="SM00173">
    <property type="entry name" value="RAS"/>
    <property type="match status" value="1"/>
</dbReference>
<organism evidence="3 4">
    <name type="scientific">Araneus ventricosus</name>
    <name type="common">Orbweaver spider</name>
    <name type="synonym">Epeira ventricosa</name>
    <dbReference type="NCBI Taxonomy" id="182803"/>
    <lineage>
        <taxon>Eukaryota</taxon>
        <taxon>Metazoa</taxon>
        <taxon>Ecdysozoa</taxon>
        <taxon>Arthropoda</taxon>
        <taxon>Chelicerata</taxon>
        <taxon>Arachnida</taxon>
        <taxon>Araneae</taxon>
        <taxon>Araneomorphae</taxon>
        <taxon>Entelegynae</taxon>
        <taxon>Araneoidea</taxon>
        <taxon>Araneidae</taxon>
        <taxon>Araneus</taxon>
    </lineage>
</organism>
<dbReference type="Proteomes" id="UP000499080">
    <property type="component" value="Unassembled WGS sequence"/>
</dbReference>
<reference evidence="3 4" key="1">
    <citation type="journal article" date="2019" name="Sci. Rep.">
        <title>Orb-weaving spider Araneus ventricosus genome elucidates the spidroin gene catalogue.</title>
        <authorList>
            <person name="Kono N."/>
            <person name="Nakamura H."/>
            <person name="Ohtoshi R."/>
            <person name="Moran D.A.P."/>
            <person name="Shinohara A."/>
            <person name="Yoshida Y."/>
            <person name="Fujiwara M."/>
            <person name="Mori M."/>
            <person name="Tomita M."/>
            <person name="Arakawa K."/>
        </authorList>
    </citation>
    <scope>NUCLEOTIDE SEQUENCE [LARGE SCALE GENOMIC DNA]</scope>
</reference>
<dbReference type="PROSITE" id="PS51419">
    <property type="entry name" value="RAB"/>
    <property type="match status" value="1"/>
</dbReference>
<evidence type="ECO:0000256" key="2">
    <source>
        <dbReference type="ARBA" id="ARBA00023134"/>
    </source>
</evidence>
<comment type="caution">
    <text evidence="3">The sequence shown here is derived from an EMBL/GenBank/DDBJ whole genome shotgun (WGS) entry which is preliminary data.</text>
</comment>
<dbReference type="InterPro" id="IPR027417">
    <property type="entry name" value="P-loop_NTPase"/>
</dbReference>
<keyword evidence="1" id="KW-0547">Nucleotide-binding</keyword>
<dbReference type="InterPro" id="IPR005225">
    <property type="entry name" value="Small_GTP-bd"/>
</dbReference>
<dbReference type="SMART" id="SM00175">
    <property type="entry name" value="RAB"/>
    <property type="match status" value="1"/>
</dbReference>
<evidence type="ECO:0000313" key="4">
    <source>
        <dbReference type="Proteomes" id="UP000499080"/>
    </source>
</evidence>
<evidence type="ECO:0000313" key="3">
    <source>
        <dbReference type="EMBL" id="GBN32232.1"/>
    </source>
</evidence>
<dbReference type="GO" id="GO:0003924">
    <property type="term" value="F:GTPase activity"/>
    <property type="evidence" value="ECO:0007669"/>
    <property type="project" value="InterPro"/>
</dbReference>
<keyword evidence="2" id="KW-0342">GTP-binding</keyword>